<gene>
    <name evidence="1" type="ordered locus">Metev_1198</name>
</gene>
<dbReference type="AlphaFoldDB" id="D7E7K0"/>
<reference evidence="1 2" key="1">
    <citation type="submission" date="2010-06" db="EMBL/GenBank/DDBJ databases">
        <title>Complete sequence chromosome of Methanohalobium evestigatum Z-7303.</title>
        <authorList>
            <consortium name="US DOE Joint Genome Institute"/>
            <person name="Lucas S."/>
            <person name="Copeland A."/>
            <person name="Lapidus A."/>
            <person name="Cheng J.-F."/>
            <person name="Bruce D."/>
            <person name="Goodwin L."/>
            <person name="Pitluck S."/>
            <person name="Saunders E."/>
            <person name="Detter J.C."/>
            <person name="Han C."/>
            <person name="Tapia R."/>
            <person name="Land M."/>
            <person name="Hauser L."/>
            <person name="Kyrpides N."/>
            <person name="Mikhailova N."/>
            <person name="Sieprawska-Lupa M."/>
            <person name="Whitman W.B."/>
            <person name="Anderson I."/>
            <person name="Woyke T."/>
        </authorList>
    </citation>
    <scope>NUCLEOTIDE SEQUENCE [LARGE SCALE GENOMIC DNA]</scope>
    <source>
        <strain evidence="2">ATCC BAA-1072 / DSM 3721 / NBRC 107634 / OCM 161 / Z-7303</strain>
    </source>
</reference>
<evidence type="ECO:0000313" key="2">
    <source>
        <dbReference type="Proteomes" id="UP000000391"/>
    </source>
</evidence>
<proteinExistence type="predicted"/>
<dbReference type="GeneID" id="9346831"/>
<dbReference type="KEGG" id="mev:Metev_1198"/>
<dbReference type="OrthoDB" id="111732at2157"/>
<accession>D7E7K0</accession>
<protein>
    <submittedName>
        <fullName evidence="1">Uncharacterized protein</fullName>
    </submittedName>
</protein>
<evidence type="ECO:0000313" key="1">
    <source>
        <dbReference type="EMBL" id="ADI74073.1"/>
    </source>
</evidence>
<dbReference type="Proteomes" id="UP000000391">
    <property type="component" value="Chromosome"/>
</dbReference>
<keyword evidence="2" id="KW-1185">Reference proteome</keyword>
<organism evidence="1 2">
    <name type="scientific">Methanohalobium evestigatum (strain ATCC BAA-1072 / DSM 3721 / NBRC 107634 / OCM 161 / Z-7303)</name>
    <dbReference type="NCBI Taxonomy" id="644295"/>
    <lineage>
        <taxon>Archaea</taxon>
        <taxon>Methanobacteriati</taxon>
        <taxon>Methanobacteriota</taxon>
        <taxon>Stenosarchaea group</taxon>
        <taxon>Methanomicrobia</taxon>
        <taxon>Methanosarcinales</taxon>
        <taxon>Methanosarcinaceae</taxon>
        <taxon>Methanohalobium</taxon>
    </lineage>
</organism>
<dbReference type="RefSeq" id="WP_013194640.1">
    <property type="nucleotide sequence ID" value="NC_014253.1"/>
</dbReference>
<dbReference type="EMBL" id="CP002069">
    <property type="protein sequence ID" value="ADI74073.1"/>
    <property type="molecule type" value="Genomic_DNA"/>
</dbReference>
<dbReference type="HOGENOM" id="CLU_2433849_0_0_2"/>
<name>D7E7K0_METEZ</name>
<sequence>MSEELYSVITGDLIDSSKFVDNEWQKVASLLYESFRIVENEIVPNEAFRYEFEIYRGDSFQCVLKNPEFALKTAIAILTFLQSNPVNNKH</sequence>